<dbReference type="Proteomes" id="UP000622604">
    <property type="component" value="Unassembled WGS sequence"/>
</dbReference>
<sequence>MTADSSNKITLDFAKFAKNVIFNELASSDFFDLTKLRELLYQTGYLLTSGTIKNKKLTTDLKSLATKLALPNDMLRPLKTAKTNYVYHLVNGKFAQHPFKHLLISFMLSANAEKNDRATLNIKARESRQTECLELLKKGMPILQIHRKTGKSRCYIKQLALLNNIKIKKFPRTIDEFAIKKVLDLGYKGFHREYIANSLGISVGSVEQIISCEPGLVEKRKCYKFESKRRRCRLEIRRCIGRYPTAIKQEIKNKCYAAFHWLYRNDKYWLNNSLPPPQKNKFHRIIDWAERDITLAKRVADILVKTDDKISLSKLDKQIGGHGWLLKSKGKLPLTMNMINKFMTNN</sequence>
<organism evidence="2 3">
    <name type="scientific">Paraglaciecola chathamensis</name>
    <dbReference type="NCBI Taxonomy" id="368405"/>
    <lineage>
        <taxon>Bacteria</taxon>
        <taxon>Pseudomonadati</taxon>
        <taxon>Pseudomonadota</taxon>
        <taxon>Gammaproteobacteria</taxon>
        <taxon>Alteromonadales</taxon>
        <taxon>Alteromonadaceae</taxon>
        <taxon>Paraglaciecola</taxon>
    </lineage>
</organism>
<evidence type="ECO:0000313" key="3">
    <source>
        <dbReference type="Proteomes" id="UP000622604"/>
    </source>
</evidence>
<protein>
    <recommendedName>
        <fullName evidence="1">Transposon Tn7 transposition protein TnsD C-terminal domain-containing protein</fullName>
    </recommendedName>
</protein>
<gene>
    <name evidence="2" type="ORF">GCM10011274_37320</name>
</gene>
<dbReference type="Pfam" id="PF15978">
    <property type="entry name" value="TnsD"/>
    <property type="match status" value="1"/>
</dbReference>
<dbReference type="InterPro" id="IPR032750">
    <property type="entry name" value="TnsD_C"/>
</dbReference>
<comment type="caution">
    <text evidence="2">The sequence shown here is derived from an EMBL/GenBank/DDBJ whole genome shotgun (WGS) entry which is preliminary data.</text>
</comment>
<proteinExistence type="predicted"/>
<accession>A0A8H9IDG2</accession>
<evidence type="ECO:0000313" key="2">
    <source>
        <dbReference type="EMBL" id="GGZ75526.1"/>
    </source>
</evidence>
<feature type="domain" description="Transposon Tn7 transposition protein TnsD C-terminal" evidence="1">
    <location>
        <begin position="184"/>
        <end position="338"/>
    </location>
</feature>
<dbReference type="AlphaFoldDB" id="A0A8H9IDG2"/>
<evidence type="ECO:0000259" key="1">
    <source>
        <dbReference type="Pfam" id="PF15978"/>
    </source>
</evidence>
<reference evidence="2 3" key="1">
    <citation type="journal article" date="2014" name="Int. J. Syst. Evol. Microbiol.">
        <title>Complete genome sequence of Corynebacterium casei LMG S-19264T (=DSM 44701T), isolated from a smear-ripened cheese.</title>
        <authorList>
            <consortium name="US DOE Joint Genome Institute (JGI-PGF)"/>
            <person name="Walter F."/>
            <person name="Albersmeier A."/>
            <person name="Kalinowski J."/>
            <person name="Ruckert C."/>
        </authorList>
    </citation>
    <scope>NUCLEOTIDE SEQUENCE [LARGE SCALE GENOMIC DNA]</scope>
    <source>
        <strain evidence="2 3">KCTC 32337</strain>
    </source>
</reference>
<name>A0A8H9IDG2_9ALTE</name>
<dbReference type="EMBL" id="BMZC01000012">
    <property type="protein sequence ID" value="GGZ75526.1"/>
    <property type="molecule type" value="Genomic_DNA"/>
</dbReference>